<dbReference type="Proteomes" id="UP000636800">
    <property type="component" value="Chromosome 12"/>
</dbReference>
<reference evidence="4 5" key="1">
    <citation type="journal article" date="2020" name="Nat. Food">
        <title>A phased Vanilla planifolia genome enables genetic improvement of flavour and production.</title>
        <authorList>
            <person name="Hasing T."/>
            <person name="Tang H."/>
            <person name="Brym M."/>
            <person name="Khazi F."/>
            <person name="Huang T."/>
            <person name="Chambers A.H."/>
        </authorList>
    </citation>
    <scope>NUCLEOTIDE SEQUENCE [LARGE SCALE GENOMIC DNA]</scope>
    <source>
        <tissue evidence="4">Leaf</tissue>
    </source>
</reference>
<feature type="repeat" description="PPR" evidence="3">
    <location>
        <begin position="297"/>
        <end position="331"/>
    </location>
</feature>
<keyword evidence="2" id="KW-0677">Repeat</keyword>
<protein>
    <recommendedName>
        <fullName evidence="6">Pentatricopeptide repeat-containing protein</fullName>
    </recommendedName>
</protein>
<evidence type="ECO:0000256" key="1">
    <source>
        <dbReference type="ARBA" id="ARBA00007626"/>
    </source>
</evidence>
<comment type="similarity">
    <text evidence="1">Belongs to the PPR family. P subfamily.</text>
</comment>
<name>A0A835UC24_VANPL</name>
<evidence type="ECO:0008006" key="6">
    <source>
        <dbReference type="Google" id="ProtNLM"/>
    </source>
</evidence>
<dbReference type="NCBIfam" id="TIGR00756">
    <property type="entry name" value="PPR"/>
    <property type="match status" value="2"/>
</dbReference>
<proteinExistence type="inferred from homology"/>
<dbReference type="PANTHER" id="PTHR47939">
    <property type="entry name" value="MEMBRANE-ASSOCIATED SALT-INDUCIBLE PROTEIN-LIKE"/>
    <property type="match status" value="1"/>
</dbReference>
<evidence type="ECO:0000313" key="5">
    <source>
        <dbReference type="Proteomes" id="UP000636800"/>
    </source>
</evidence>
<feature type="repeat" description="PPR" evidence="3">
    <location>
        <begin position="332"/>
        <end position="366"/>
    </location>
</feature>
<dbReference type="InterPro" id="IPR011990">
    <property type="entry name" value="TPR-like_helical_dom_sf"/>
</dbReference>
<feature type="repeat" description="PPR" evidence="3">
    <location>
        <begin position="225"/>
        <end position="261"/>
    </location>
</feature>
<dbReference type="Pfam" id="PF01535">
    <property type="entry name" value="PPR"/>
    <property type="match status" value="1"/>
</dbReference>
<dbReference type="InterPro" id="IPR002885">
    <property type="entry name" value="PPR_rpt"/>
</dbReference>
<evidence type="ECO:0000256" key="3">
    <source>
        <dbReference type="PROSITE-ProRule" id="PRU00708"/>
    </source>
</evidence>
<keyword evidence="5" id="KW-1185">Reference proteome</keyword>
<comment type="caution">
    <text evidence="4">The sequence shown here is derived from an EMBL/GenBank/DDBJ whole genome shotgun (WGS) entry which is preliminary data.</text>
</comment>
<dbReference type="EMBL" id="JADCNL010000012">
    <property type="protein sequence ID" value="KAG0457434.1"/>
    <property type="molecule type" value="Genomic_DNA"/>
</dbReference>
<dbReference type="Pfam" id="PF13041">
    <property type="entry name" value="PPR_2"/>
    <property type="match status" value="2"/>
</dbReference>
<evidence type="ECO:0000313" key="4">
    <source>
        <dbReference type="EMBL" id="KAG0457434.1"/>
    </source>
</evidence>
<accession>A0A835UC24</accession>
<sequence>MISVFSYFFHRLYSRATIVRCSPPTSAFSLLDNYQVLDLVPVSRCDSNNRVKEVGITYCSAIESTPFHYVAIVVHTLSSGILGNLGFSRTVERYGFRPSLESFAMLVGIFSSTRMHDEVRSLLKSIYDYYNRNRELRLFLLLSELVGLSNGSITLLQAYAAIVKVLAESSMLEDALIVYIDAKSVGLELGIPLCNLLLNFFVKRNEVEMVNYLFHDIKSTGPPPNVYTYCIMLDLYTRKDTLDMNKAEMILLEMEANGMNPNAIAYGSYLRGLCIDKTAEIAWYFLQDLHSRGFPCNTRCFNAVILGFCHEEQLTQALIVFNKMKESGFLPDVHNYNILIDGFSMKAEFQKCHDLLNEMINVGIMPNVVTYSSLLLGLCIAGELESR</sequence>
<dbReference type="PROSITE" id="PS51375">
    <property type="entry name" value="PPR"/>
    <property type="match status" value="3"/>
</dbReference>
<gene>
    <name evidence="4" type="ORF">HPP92_022591</name>
</gene>
<organism evidence="4 5">
    <name type="scientific">Vanilla planifolia</name>
    <name type="common">Vanilla</name>
    <dbReference type="NCBI Taxonomy" id="51239"/>
    <lineage>
        <taxon>Eukaryota</taxon>
        <taxon>Viridiplantae</taxon>
        <taxon>Streptophyta</taxon>
        <taxon>Embryophyta</taxon>
        <taxon>Tracheophyta</taxon>
        <taxon>Spermatophyta</taxon>
        <taxon>Magnoliopsida</taxon>
        <taxon>Liliopsida</taxon>
        <taxon>Asparagales</taxon>
        <taxon>Orchidaceae</taxon>
        <taxon>Vanilloideae</taxon>
        <taxon>Vanilleae</taxon>
        <taxon>Vanilla</taxon>
    </lineage>
</organism>
<dbReference type="Gene3D" id="1.25.40.10">
    <property type="entry name" value="Tetratricopeptide repeat domain"/>
    <property type="match status" value="2"/>
</dbReference>
<dbReference type="PANTHER" id="PTHR47939:SF13">
    <property type="entry name" value="OS03G0201400 PROTEIN"/>
    <property type="match status" value="1"/>
</dbReference>
<dbReference type="InterPro" id="IPR050667">
    <property type="entry name" value="PPR-containing_protein"/>
</dbReference>
<dbReference type="AlphaFoldDB" id="A0A835UC24"/>
<evidence type="ECO:0000256" key="2">
    <source>
        <dbReference type="ARBA" id="ARBA00022737"/>
    </source>
</evidence>